<protein>
    <submittedName>
        <fullName evidence="2">Uncharacterized protein</fullName>
    </submittedName>
</protein>
<feature type="compositionally biased region" description="Polar residues" evidence="1">
    <location>
        <begin position="1"/>
        <end position="10"/>
    </location>
</feature>
<evidence type="ECO:0000313" key="2">
    <source>
        <dbReference type="EMBL" id="KAG1783499.1"/>
    </source>
</evidence>
<organism evidence="2 3">
    <name type="scientific">Suillus placidus</name>
    <dbReference type="NCBI Taxonomy" id="48579"/>
    <lineage>
        <taxon>Eukaryota</taxon>
        <taxon>Fungi</taxon>
        <taxon>Dikarya</taxon>
        <taxon>Basidiomycota</taxon>
        <taxon>Agaricomycotina</taxon>
        <taxon>Agaricomycetes</taxon>
        <taxon>Agaricomycetidae</taxon>
        <taxon>Boletales</taxon>
        <taxon>Suillineae</taxon>
        <taxon>Suillaceae</taxon>
        <taxon>Suillus</taxon>
    </lineage>
</organism>
<evidence type="ECO:0000256" key="1">
    <source>
        <dbReference type="SAM" id="MobiDB-lite"/>
    </source>
</evidence>
<dbReference type="OrthoDB" id="3269666at2759"/>
<dbReference type="Proteomes" id="UP000714275">
    <property type="component" value="Unassembled WGS sequence"/>
</dbReference>
<feature type="region of interest" description="Disordered" evidence="1">
    <location>
        <begin position="199"/>
        <end position="254"/>
    </location>
</feature>
<sequence length="254" mass="26278">MSNATVNKGSIFNAEEAQGTEARHETTAAYAQAEAPNARVAHEVEENAEHLQQAATKAAQAAQGMGSELTGERDTSTAFDVLKHEAALKTNIAASEGQRDLHMAKNTSASYLDQAKTMVESFATSAQDYLQGSTDPQATSNKTGGDAITSLQTSASSAVGTAQQYFASAQAAAQPHIDVVRSTLQPQVEKARGTAEGYLGMHSSISPSDAVSPPSTARPTTGMPLSGKDVAGTPYASTTTTAGADERKLESNVA</sequence>
<feature type="compositionally biased region" description="Polar residues" evidence="1">
    <location>
        <begin position="203"/>
        <end position="219"/>
    </location>
</feature>
<dbReference type="AlphaFoldDB" id="A0A9P7A6P7"/>
<accession>A0A9P7A6P7</accession>
<gene>
    <name evidence="2" type="ORF">EV702DRAFT_804</name>
</gene>
<comment type="caution">
    <text evidence="2">The sequence shown here is derived from an EMBL/GenBank/DDBJ whole genome shotgun (WGS) entry which is preliminary data.</text>
</comment>
<dbReference type="EMBL" id="JABBWD010000001">
    <property type="protein sequence ID" value="KAG1783499.1"/>
    <property type="molecule type" value="Genomic_DNA"/>
</dbReference>
<feature type="compositionally biased region" description="Basic and acidic residues" evidence="1">
    <location>
        <begin position="244"/>
        <end position="254"/>
    </location>
</feature>
<name>A0A9P7A6P7_9AGAM</name>
<keyword evidence="3" id="KW-1185">Reference proteome</keyword>
<reference evidence="2" key="1">
    <citation type="journal article" date="2020" name="New Phytol.">
        <title>Comparative genomics reveals dynamic genome evolution in host specialist ectomycorrhizal fungi.</title>
        <authorList>
            <person name="Lofgren L.A."/>
            <person name="Nguyen N.H."/>
            <person name="Vilgalys R."/>
            <person name="Ruytinx J."/>
            <person name="Liao H.L."/>
            <person name="Branco S."/>
            <person name="Kuo A."/>
            <person name="LaButti K."/>
            <person name="Lipzen A."/>
            <person name="Andreopoulos W."/>
            <person name="Pangilinan J."/>
            <person name="Riley R."/>
            <person name="Hundley H."/>
            <person name="Na H."/>
            <person name="Barry K."/>
            <person name="Grigoriev I.V."/>
            <person name="Stajich J.E."/>
            <person name="Kennedy P.G."/>
        </authorList>
    </citation>
    <scope>NUCLEOTIDE SEQUENCE</scope>
    <source>
        <strain evidence="2">DOB743</strain>
    </source>
</reference>
<feature type="region of interest" description="Disordered" evidence="1">
    <location>
        <begin position="1"/>
        <end position="39"/>
    </location>
</feature>
<proteinExistence type="predicted"/>
<evidence type="ECO:0000313" key="3">
    <source>
        <dbReference type="Proteomes" id="UP000714275"/>
    </source>
</evidence>